<protein>
    <submittedName>
        <fullName evidence="2">Uncharacterized protein</fullName>
    </submittedName>
</protein>
<dbReference type="Proteomes" id="UP000652761">
    <property type="component" value="Unassembled WGS sequence"/>
</dbReference>
<feature type="region of interest" description="Disordered" evidence="1">
    <location>
        <begin position="1"/>
        <end position="22"/>
    </location>
</feature>
<name>A0A843VRM7_COLES</name>
<feature type="compositionally biased region" description="Polar residues" evidence="1">
    <location>
        <begin position="8"/>
        <end position="19"/>
    </location>
</feature>
<evidence type="ECO:0000313" key="3">
    <source>
        <dbReference type="Proteomes" id="UP000652761"/>
    </source>
</evidence>
<accession>A0A843VRM7</accession>
<organism evidence="2 3">
    <name type="scientific">Colocasia esculenta</name>
    <name type="common">Wild taro</name>
    <name type="synonym">Arum esculentum</name>
    <dbReference type="NCBI Taxonomy" id="4460"/>
    <lineage>
        <taxon>Eukaryota</taxon>
        <taxon>Viridiplantae</taxon>
        <taxon>Streptophyta</taxon>
        <taxon>Embryophyta</taxon>
        <taxon>Tracheophyta</taxon>
        <taxon>Spermatophyta</taxon>
        <taxon>Magnoliopsida</taxon>
        <taxon>Liliopsida</taxon>
        <taxon>Araceae</taxon>
        <taxon>Aroideae</taxon>
        <taxon>Colocasieae</taxon>
        <taxon>Colocasia</taxon>
    </lineage>
</organism>
<reference evidence="2" key="1">
    <citation type="submission" date="2017-07" db="EMBL/GenBank/DDBJ databases">
        <title>Taro Niue Genome Assembly and Annotation.</title>
        <authorList>
            <person name="Atibalentja N."/>
            <person name="Keating K."/>
            <person name="Fields C.J."/>
        </authorList>
    </citation>
    <scope>NUCLEOTIDE SEQUENCE</scope>
    <source>
        <strain evidence="2">Niue_2</strain>
        <tissue evidence="2">Leaf</tissue>
    </source>
</reference>
<evidence type="ECO:0000256" key="1">
    <source>
        <dbReference type="SAM" id="MobiDB-lite"/>
    </source>
</evidence>
<keyword evidence="3" id="KW-1185">Reference proteome</keyword>
<dbReference type="EMBL" id="NMUH01001823">
    <property type="protein sequence ID" value="MQL95704.1"/>
    <property type="molecule type" value="Genomic_DNA"/>
</dbReference>
<dbReference type="AlphaFoldDB" id="A0A843VRM7"/>
<sequence length="72" mass="8004">MDHDRTHTPLNKPSLSHGTTPRVAEVVLGGSGGWETKGGRLEKKQLVLFFICDLHLSPFKIITKGSEDKEYV</sequence>
<evidence type="ECO:0000313" key="2">
    <source>
        <dbReference type="EMBL" id="MQL95704.1"/>
    </source>
</evidence>
<gene>
    <name evidence="2" type="ORF">Taro_028371</name>
</gene>
<proteinExistence type="predicted"/>
<comment type="caution">
    <text evidence="2">The sequence shown here is derived from an EMBL/GenBank/DDBJ whole genome shotgun (WGS) entry which is preliminary data.</text>
</comment>